<proteinExistence type="predicted"/>
<reference evidence="1 2" key="1">
    <citation type="submission" date="2020-01" db="EMBL/GenBank/DDBJ databases">
        <title>Insect and environment-associated Actinomycetes.</title>
        <authorList>
            <person name="Currrie C."/>
            <person name="Chevrette M."/>
            <person name="Carlson C."/>
            <person name="Stubbendieck R."/>
            <person name="Wendt-Pienkowski E."/>
        </authorList>
    </citation>
    <scope>NUCLEOTIDE SEQUENCE [LARGE SCALE GENOMIC DNA]</scope>
    <source>
        <strain evidence="1 2">SID7754</strain>
    </source>
</reference>
<protein>
    <submittedName>
        <fullName evidence="1">Uncharacterized protein</fullName>
    </submittedName>
</protein>
<evidence type="ECO:0000313" key="1">
    <source>
        <dbReference type="EMBL" id="NEB91070.1"/>
    </source>
</evidence>
<evidence type="ECO:0000313" key="2">
    <source>
        <dbReference type="Proteomes" id="UP000470520"/>
    </source>
</evidence>
<sequence>MQDPRPVDLAARPDLAAALDAVNRDLAATLPEAGPMRLMWTPSDDEDIPDQYHAALPDDRWHAGVQDPDAACIAEAAQETVQAVLWHVWPVRLEHRTGVHARAEADERAVWWCRVGEGHVLCEVGELAQTLPGKQRRALRRKERRREG</sequence>
<dbReference type="AlphaFoldDB" id="A0A7K3QMT3"/>
<accession>A0A7K3QMT3</accession>
<dbReference type="Proteomes" id="UP000470520">
    <property type="component" value="Unassembled WGS sequence"/>
</dbReference>
<comment type="caution">
    <text evidence="1">The sequence shown here is derived from an EMBL/GenBank/DDBJ whole genome shotgun (WGS) entry which is preliminary data.</text>
</comment>
<gene>
    <name evidence="1" type="ORF">G3I21_04910</name>
</gene>
<name>A0A7K3QMT3_9ACTN</name>
<organism evidence="1 2">
    <name type="scientific">Streptomyces bauhiniae</name>
    <dbReference type="NCBI Taxonomy" id="2340725"/>
    <lineage>
        <taxon>Bacteria</taxon>
        <taxon>Bacillati</taxon>
        <taxon>Actinomycetota</taxon>
        <taxon>Actinomycetes</taxon>
        <taxon>Kitasatosporales</taxon>
        <taxon>Streptomycetaceae</taxon>
        <taxon>Streptomyces</taxon>
    </lineage>
</organism>
<dbReference type="EMBL" id="JAAGMR010000059">
    <property type="protein sequence ID" value="NEB91070.1"/>
    <property type="molecule type" value="Genomic_DNA"/>
</dbReference>